<dbReference type="PANTHER" id="PTHR34875">
    <property type="entry name" value="UPF0237 PROTEIN MJ1558"/>
    <property type="match status" value="1"/>
</dbReference>
<dbReference type="InterPro" id="IPR045865">
    <property type="entry name" value="ACT-like_dom_sf"/>
</dbReference>
<evidence type="ECO:0000313" key="2">
    <source>
        <dbReference type="Proteomes" id="UP000823823"/>
    </source>
</evidence>
<dbReference type="InterPro" id="IPR050990">
    <property type="entry name" value="UPF0237/GcvR_regulator"/>
</dbReference>
<organism evidence="1 2">
    <name type="scientific">Candidatus Brachybacterium merdavium</name>
    <dbReference type="NCBI Taxonomy" id="2838513"/>
    <lineage>
        <taxon>Bacteria</taxon>
        <taxon>Bacillati</taxon>
        <taxon>Actinomycetota</taxon>
        <taxon>Actinomycetes</taxon>
        <taxon>Micrococcales</taxon>
        <taxon>Dermabacteraceae</taxon>
        <taxon>Brachybacterium</taxon>
    </lineage>
</organism>
<dbReference type="Gene3D" id="3.30.70.260">
    <property type="match status" value="2"/>
</dbReference>
<dbReference type="EMBL" id="DWZH01000087">
    <property type="protein sequence ID" value="HJB11075.1"/>
    <property type="molecule type" value="Genomic_DNA"/>
</dbReference>
<dbReference type="PANTHER" id="PTHR34875:SF6">
    <property type="entry name" value="UPF0237 PROTEIN MJ1558"/>
    <property type="match status" value="1"/>
</dbReference>
<dbReference type="SUPFAM" id="SSF55021">
    <property type="entry name" value="ACT-like"/>
    <property type="match status" value="2"/>
</dbReference>
<proteinExistence type="predicted"/>
<evidence type="ECO:0000313" key="1">
    <source>
        <dbReference type="EMBL" id="HJB11075.1"/>
    </source>
</evidence>
<accession>A0A9D2RPC6</accession>
<comment type="caution">
    <text evidence="1">The sequence shown here is derived from an EMBL/GenBank/DDBJ whole genome shotgun (WGS) entry which is preliminary data.</text>
</comment>
<dbReference type="AlphaFoldDB" id="A0A9D2RPC6"/>
<dbReference type="InterPro" id="IPR016867">
    <property type="entry name" value="GcvR"/>
</dbReference>
<gene>
    <name evidence="1" type="ORF">H9786_11210</name>
</gene>
<dbReference type="CDD" id="cd04869">
    <property type="entry name" value="ACT_GcvR_2"/>
    <property type="match status" value="1"/>
</dbReference>
<sequence length="178" mass="18588">MTTYVLTAIGDDRPGLVSALSSVVDDHGGSWVDSSLALLAGKFAGIVLVDVAESRAERFVQELATLAEQVGLRVEATAAAAPSAAPPGSGPSLRLHLLGQDRTGTIREVTSALATVHATIDELRTWTREAPEGGGRLFEAEAQLRLAEGGDADVLRDALETIAAELMVDVEIDDPTES</sequence>
<dbReference type="PIRSF" id="PIRSF028103">
    <property type="entry name" value="GcvR"/>
    <property type="match status" value="1"/>
</dbReference>
<dbReference type="Pfam" id="PF13740">
    <property type="entry name" value="ACT_6"/>
    <property type="match status" value="1"/>
</dbReference>
<dbReference type="GO" id="GO:0006355">
    <property type="term" value="P:regulation of DNA-templated transcription"/>
    <property type="evidence" value="ECO:0007669"/>
    <property type="project" value="InterPro"/>
</dbReference>
<dbReference type="Proteomes" id="UP000823823">
    <property type="component" value="Unassembled WGS sequence"/>
</dbReference>
<reference evidence="1" key="2">
    <citation type="submission" date="2021-04" db="EMBL/GenBank/DDBJ databases">
        <authorList>
            <person name="Gilroy R."/>
        </authorList>
    </citation>
    <scope>NUCLEOTIDE SEQUENCE</scope>
    <source>
        <strain evidence="1">ChiHjej13B12-24818</strain>
    </source>
</reference>
<name>A0A9D2RPC6_9MICO</name>
<reference evidence="1" key="1">
    <citation type="journal article" date="2021" name="PeerJ">
        <title>Extensive microbial diversity within the chicken gut microbiome revealed by metagenomics and culture.</title>
        <authorList>
            <person name="Gilroy R."/>
            <person name="Ravi A."/>
            <person name="Getino M."/>
            <person name="Pursley I."/>
            <person name="Horton D.L."/>
            <person name="Alikhan N.F."/>
            <person name="Baker D."/>
            <person name="Gharbi K."/>
            <person name="Hall N."/>
            <person name="Watson M."/>
            <person name="Adriaenssens E.M."/>
            <person name="Foster-Nyarko E."/>
            <person name="Jarju S."/>
            <person name="Secka A."/>
            <person name="Antonio M."/>
            <person name="Oren A."/>
            <person name="Chaudhuri R.R."/>
            <person name="La Ragione R."/>
            <person name="Hildebrand F."/>
            <person name="Pallen M.J."/>
        </authorList>
    </citation>
    <scope>NUCLEOTIDE SEQUENCE</scope>
    <source>
        <strain evidence="1">ChiHjej13B12-24818</strain>
    </source>
</reference>
<protein>
    <submittedName>
        <fullName evidence="1">Transcriptional regulator</fullName>
    </submittedName>
</protein>